<dbReference type="OrthoDB" id="3035112at2"/>
<proteinExistence type="predicted"/>
<name>A0A9Q1UVP0_CLOBO</name>
<protein>
    <submittedName>
        <fullName evidence="1">Uncharacterized protein</fullName>
    </submittedName>
</protein>
<comment type="caution">
    <text evidence="1">The sequence shown here is derived from an EMBL/GenBank/DDBJ whole genome shotgun (WGS) entry which is preliminary data.</text>
</comment>
<evidence type="ECO:0000313" key="1">
    <source>
        <dbReference type="EMBL" id="KOA81439.1"/>
    </source>
</evidence>
<sequence>MPRKVKCRYCNELLSIDEAIILSKQNSKGNLIKIFLHKKCEQNYNELMEYKENEVKWFNELYEHIKGVLAYTKEQQLPRYLIIRLQDLRNGTVMQRGVGRVIKQKEGYKYDVILNTFLTCGDDIRWSINKSFKNEHQRINYMMAIVENNINDIYIGMQRNQSVENIEKRNDLIEEENMNIQINKQIKINKGKKGISKFLEDDEL</sequence>
<dbReference type="RefSeq" id="WP_013720831.1">
    <property type="nucleotide sequence ID" value="NZ_LGVO01000037.1"/>
</dbReference>
<reference evidence="1 2" key="1">
    <citation type="submission" date="2015-07" db="EMBL/GenBank/DDBJ databases">
        <title>Draft genome sequences of 17 French Clostridium botulinum group III.</title>
        <authorList>
            <person name="Woudstra C."/>
            <person name="Le Marechal C."/>
            <person name="Souillard R."/>
            <person name="Bayon-Auboyer M.-H."/>
            <person name="Dessouter D."/>
            <person name="Fach P."/>
        </authorList>
    </citation>
    <scope>NUCLEOTIDE SEQUENCE [LARGE SCALE GENOMIC DNA]</scope>
    <source>
        <strain evidence="1 2">12LNRI-CD</strain>
    </source>
</reference>
<gene>
    <name evidence="1" type="ORF">ADU74_14150</name>
</gene>
<dbReference type="Proteomes" id="UP000037540">
    <property type="component" value="Unassembled WGS sequence"/>
</dbReference>
<dbReference type="EMBL" id="LGVR01000123">
    <property type="protein sequence ID" value="KOA81439.1"/>
    <property type="molecule type" value="Genomic_DNA"/>
</dbReference>
<dbReference type="AlphaFoldDB" id="A0A9Q1UVP0"/>
<evidence type="ECO:0000313" key="2">
    <source>
        <dbReference type="Proteomes" id="UP000037540"/>
    </source>
</evidence>
<organism evidence="1 2">
    <name type="scientific">Clostridium botulinum</name>
    <dbReference type="NCBI Taxonomy" id="1491"/>
    <lineage>
        <taxon>Bacteria</taxon>
        <taxon>Bacillati</taxon>
        <taxon>Bacillota</taxon>
        <taxon>Clostridia</taxon>
        <taxon>Eubacteriales</taxon>
        <taxon>Clostridiaceae</taxon>
        <taxon>Clostridium</taxon>
    </lineage>
</organism>
<accession>A0A9Q1UVP0</accession>